<evidence type="ECO:0000256" key="3">
    <source>
        <dbReference type="ARBA" id="ARBA00022428"/>
    </source>
</evidence>
<evidence type="ECO:0000256" key="6">
    <source>
        <dbReference type="ARBA" id="ARBA00022692"/>
    </source>
</evidence>
<dbReference type="RefSeq" id="WP_012138578.1">
    <property type="nucleotide sequence ID" value="NZ_KE007326.1"/>
</dbReference>
<feature type="transmembrane region" description="Helical" evidence="9">
    <location>
        <begin position="236"/>
        <end position="259"/>
    </location>
</feature>
<comment type="subcellular location">
    <subcellularLocation>
        <location evidence="1">Membrane</location>
        <topology evidence="1">Multi-pass membrane protein</topology>
    </subcellularLocation>
</comment>
<keyword evidence="11" id="KW-1185">Reference proteome</keyword>
<dbReference type="PANTHER" id="PTHR13929">
    <property type="entry name" value="1,4-DIHYDROXY-2-NAPHTHOATE OCTAPRENYLTRANSFERASE"/>
    <property type="match status" value="1"/>
</dbReference>
<feature type="transmembrane region" description="Helical" evidence="9">
    <location>
        <begin position="144"/>
        <end position="165"/>
    </location>
</feature>
<feature type="transmembrane region" description="Helical" evidence="9">
    <location>
        <begin position="120"/>
        <end position="137"/>
    </location>
</feature>
<dbReference type="HOGENOM" id="CLU_043611_0_1_6"/>
<feature type="transmembrane region" description="Helical" evidence="9">
    <location>
        <begin position="271"/>
        <end position="294"/>
    </location>
</feature>
<feature type="transmembrane region" description="Helical" evidence="9">
    <location>
        <begin position="39"/>
        <end position="58"/>
    </location>
</feature>
<dbReference type="Proteomes" id="UP000016540">
    <property type="component" value="Unassembled WGS sequence"/>
</dbReference>
<evidence type="ECO:0000256" key="2">
    <source>
        <dbReference type="ARBA" id="ARBA00004863"/>
    </source>
</evidence>
<feature type="transmembrane region" description="Helical" evidence="9">
    <location>
        <begin position="211"/>
        <end position="230"/>
    </location>
</feature>
<evidence type="ECO:0000256" key="7">
    <source>
        <dbReference type="ARBA" id="ARBA00022989"/>
    </source>
</evidence>
<keyword evidence="3" id="KW-0474">Menaquinone biosynthesis</keyword>
<dbReference type="InterPro" id="IPR044878">
    <property type="entry name" value="UbiA_sf"/>
</dbReference>
<evidence type="ECO:0000313" key="11">
    <source>
        <dbReference type="Proteomes" id="UP000016540"/>
    </source>
</evidence>
<keyword evidence="5 10" id="KW-0808">Transferase</keyword>
<feature type="transmembrane region" description="Helical" evidence="9">
    <location>
        <begin position="94"/>
        <end position="114"/>
    </location>
</feature>
<dbReference type="PIRSF" id="PIRSF005355">
    <property type="entry name" value="UBIAD1"/>
    <property type="match status" value="1"/>
</dbReference>
<keyword evidence="4" id="KW-1003">Cell membrane</keyword>
<name>R8AZJ2_9GAMM</name>
<dbReference type="GO" id="GO:0009234">
    <property type="term" value="P:menaquinone biosynthetic process"/>
    <property type="evidence" value="ECO:0007669"/>
    <property type="project" value="UniProtKB-UniPathway"/>
</dbReference>
<dbReference type="AlphaFoldDB" id="R8AZJ2"/>
<evidence type="ECO:0000256" key="1">
    <source>
        <dbReference type="ARBA" id="ARBA00004141"/>
    </source>
</evidence>
<dbReference type="Gene3D" id="1.10.357.140">
    <property type="entry name" value="UbiA prenyltransferase"/>
    <property type="match status" value="1"/>
</dbReference>
<dbReference type="GO" id="GO:0004659">
    <property type="term" value="F:prenyltransferase activity"/>
    <property type="evidence" value="ECO:0007669"/>
    <property type="project" value="InterPro"/>
</dbReference>
<evidence type="ECO:0000256" key="8">
    <source>
        <dbReference type="ARBA" id="ARBA00023136"/>
    </source>
</evidence>
<sequence>MLDAMVLRASRPNFLVLAPLCVALGIVLTWRQMAALDGVHLALVLVGALLAHAAVNLLNEYQDFRSGLDLATTRTPFSGGSGALPDRPEAAPKVLVAALMTMATMSAIGLYFLWLRGLPMLLLGVGGLVLIISYTQWITRSPWLCLLAPGLGFGPVMIWGTQVALGAQPDASSILVAVMVMLWGSELLLINQLPDVAADRQAGRRHLSIVLGLKVAAAVVAVLSLGSYLLLGAAMIVGVLPAASGLAMFTLPAALWVAWRLPHALDDNSKLSPVLGVNVATLLTTLVLLGVGLWQG</sequence>
<dbReference type="EMBL" id="ASAD01000013">
    <property type="protein sequence ID" value="EON91758.1"/>
    <property type="molecule type" value="Genomic_DNA"/>
</dbReference>
<dbReference type="Pfam" id="PF01040">
    <property type="entry name" value="UbiA"/>
    <property type="match status" value="1"/>
</dbReference>
<dbReference type="PANTHER" id="PTHR13929:SF0">
    <property type="entry name" value="UBIA PRENYLTRANSFERASE DOMAIN-CONTAINING PROTEIN 1"/>
    <property type="match status" value="1"/>
</dbReference>
<organism evidence="10 11">
    <name type="scientific">Marinobacter lipolyticus SM19</name>
    <dbReference type="NCBI Taxonomy" id="1318628"/>
    <lineage>
        <taxon>Bacteria</taxon>
        <taxon>Pseudomonadati</taxon>
        <taxon>Pseudomonadota</taxon>
        <taxon>Gammaproteobacteria</taxon>
        <taxon>Pseudomonadales</taxon>
        <taxon>Marinobacteraceae</taxon>
        <taxon>Marinobacter</taxon>
    </lineage>
</organism>
<dbReference type="STRING" id="1318628.MARLIPOL_12515"/>
<keyword evidence="6 9" id="KW-0812">Transmembrane</keyword>
<dbReference type="InterPro" id="IPR000537">
    <property type="entry name" value="UbiA_prenyltransferase"/>
</dbReference>
<dbReference type="PATRIC" id="fig|1318628.3.peg.2499"/>
<evidence type="ECO:0000256" key="5">
    <source>
        <dbReference type="ARBA" id="ARBA00022679"/>
    </source>
</evidence>
<comment type="caution">
    <text evidence="10">The sequence shown here is derived from an EMBL/GenBank/DDBJ whole genome shotgun (WGS) entry which is preliminary data.</text>
</comment>
<dbReference type="eggNOG" id="COG1575">
    <property type="taxonomic scope" value="Bacteria"/>
</dbReference>
<dbReference type="GO" id="GO:0016020">
    <property type="term" value="C:membrane"/>
    <property type="evidence" value="ECO:0007669"/>
    <property type="project" value="UniProtKB-SubCell"/>
</dbReference>
<keyword evidence="7 9" id="KW-1133">Transmembrane helix</keyword>
<reference evidence="10 11" key="1">
    <citation type="journal article" date="2013" name="Genome Announc.">
        <title>Draft Genome Sequence of the Moderately Halophilic Bacterium Marinobacter lipolyticus Strain SM19.</title>
        <authorList>
            <person name="Papke R.T."/>
            <person name="de la Haba R.R."/>
            <person name="Infante-Dominguez C."/>
            <person name="Perez D."/>
            <person name="Sanchez-Porro C."/>
            <person name="Lapierre P."/>
            <person name="Ventosa A."/>
        </authorList>
    </citation>
    <scope>NUCLEOTIDE SEQUENCE [LARGE SCALE GENOMIC DNA]</scope>
    <source>
        <strain evidence="10 11">SM19</strain>
    </source>
</reference>
<dbReference type="UniPathway" id="UPA00079"/>
<comment type="pathway">
    <text evidence="2">Quinol/quinone metabolism; menaquinone biosynthesis.</text>
</comment>
<proteinExistence type="predicted"/>
<keyword evidence="8 9" id="KW-0472">Membrane</keyword>
<protein>
    <submittedName>
        <fullName evidence="10">Prenyltransferase</fullName>
    </submittedName>
</protein>
<evidence type="ECO:0000256" key="9">
    <source>
        <dbReference type="SAM" id="Phobius"/>
    </source>
</evidence>
<feature type="transmembrane region" description="Helical" evidence="9">
    <location>
        <begin position="171"/>
        <end position="190"/>
    </location>
</feature>
<evidence type="ECO:0000313" key="10">
    <source>
        <dbReference type="EMBL" id="EON91758.1"/>
    </source>
</evidence>
<dbReference type="InterPro" id="IPR026046">
    <property type="entry name" value="UBIAD1"/>
</dbReference>
<evidence type="ECO:0000256" key="4">
    <source>
        <dbReference type="ARBA" id="ARBA00022475"/>
    </source>
</evidence>
<gene>
    <name evidence="10" type="ORF">MARLIPOL_12515</name>
</gene>
<dbReference type="CDD" id="cd13962">
    <property type="entry name" value="PT_UbiA_UBIAD1"/>
    <property type="match status" value="1"/>
</dbReference>
<accession>R8AZJ2</accession>
<dbReference type="OrthoDB" id="3344514at2"/>
<dbReference type="GO" id="GO:0042371">
    <property type="term" value="P:vitamin K biosynthetic process"/>
    <property type="evidence" value="ECO:0007669"/>
    <property type="project" value="TreeGrafter"/>
</dbReference>